<dbReference type="EC" id="2.4.1.14" evidence="2"/>
<dbReference type="Proteomes" id="UP001300502">
    <property type="component" value="Unassembled WGS sequence"/>
</dbReference>
<proteinExistence type="inferred from homology"/>
<dbReference type="InterPro" id="IPR023214">
    <property type="entry name" value="HAD_sf"/>
</dbReference>
<evidence type="ECO:0000259" key="7">
    <source>
        <dbReference type="Pfam" id="PF00534"/>
    </source>
</evidence>
<protein>
    <recommendedName>
        <fullName evidence="2">sucrose-phosphate synthase</fullName>
        <ecNumber evidence="2">2.4.1.14</ecNumber>
    </recommendedName>
</protein>
<dbReference type="Pfam" id="PF00862">
    <property type="entry name" value="GT-B_Sucrose_synth"/>
    <property type="match status" value="1"/>
</dbReference>
<evidence type="ECO:0000313" key="11">
    <source>
        <dbReference type="Proteomes" id="UP001300502"/>
    </source>
</evidence>
<feature type="domain" description="Sucrose phosphatase-like" evidence="9">
    <location>
        <begin position="470"/>
        <end position="550"/>
    </location>
</feature>
<dbReference type="Pfam" id="PF00534">
    <property type="entry name" value="Glycos_transf_1"/>
    <property type="match status" value="1"/>
</dbReference>
<feature type="domain" description="Sucrose synthase first GT-B" evidence="8">
    <location>
        <begin position="2"/>
        <end position="204"/>
    </location>
</feature>
<organism evidence="10 11">
    <name type="scientific">Galdieria yellowstonensis</name>
    <dbReference type="NCBI Taxonomy" id="3028027"/>
    <lineage>
        <taxon>Eukaryota</taxon>
        <taxon>Rhodophyta</taxon>
        <taxon>Bangiophyceae</taxon>
        <taxon>Galdieriales</taxon>
        <taxon>Galdieriaceae</taxon>
        <taxon>Galdieria</taxon>
    </lineage>
</organism>
<dbReference type="SUPFAM" id="SSF56784">
    <property type="entry name" value="HAD-like"/>
    <property type="match status" value="1"/>
</dbReference>
<evidence type="ECO:0000256" key="5">
    <source>
        <dbReference type="ARBA" id="ARBA00024883"/>
    </source>
</evidence>
<dbReference type="InterPro" id="IPR001296">
    <property type="entry name" value="Glyco_trans_1"/>
</dbReference>
<keyword evidence="3" id="KW-0328">Glycosyltransferase</keyword>
<sequence length="810" mass="91523">MKIALLTIHGLVRAENIELGRDPDTGGQIVYVLELAKALAQLSSVEWVQVWTKAIKDDRISPEYGQKVEPLLKNVPLEKACIVRIPCMGSEGYVPKERLWDQLDLLVDAILRYATQENKVPDVIHSHYADAGYVAIKVCSVLQCVHTHVGHSLGRTKLSVLETSGMKMEEIESQYHITRRIESEECCLDHASLIVTSTADEIESQWSLYNQKRRNIYVVIPPGIDLTRFHPPNLEEVSRDEYSSAYISCHASRFLSNPNKKVILMICRPDKKKNIENLIHIYGRSDHLRSIANLVLILGNRSNVDTMDIHSQEILLNVFKLIDLYDLYGNVMYPKQHEQHNVPEIYRYAASRKGVFVNISWFEPFGLTLLESAASGLPVIATCRGGAAEIIQCLGHGLVVDPSNFSQIEQSIQSILEDTSSWENYVQSGLKNLYRFSWDCHAKDFSQCLTSLLNQRTLQPLIHGKPFSDKKILVCDLDNVLLGDFASMSKLLATLDNIPSNFMDKVELWICTGRSIESSIQVLLLWGVHIFPKVIISSVGTEIYFLKMDECQIPFMKHSSVSNISLSWNESKLRIQWQETEGNSTDISTLAHSQEQCCCSSTFSHYLTYEKDTEYAQFLSCHKDWDRQKILNVIGKEWSSLMRLQSTENQRDFKISYDLVSNEQYEANLCSRLHKCLRQNALCASIWISLERHIDIVPAGISKSVAIRRAATLQGILLENMLVSVSVGADVDLIRGNIRSVTPANHDKCVEAYVKSSPPPPQLYLAKSSFAQGFLEGICHFRMLESFGGIIATDEANLSCLVFPPNVHRP</sequence>
<dbReference type="GO" id="GO:0046524">
    <property type="term" value="F:sucrose-phosphate synthase activity"/>
    <property type="evidence" value="ECO:0007669"/>
    <property type="project" value="UniProtKB-EC"/>
</dbReference>
<comment type="catalytic activity">
    <reaction evidence="6">
        <text>beta-D-fructose 6-phosphate + UDP-alpha-D-glucose = sucrose 6(F)-phosphate + UDP + H(+)</text>
        <dbReference type="Rhea" id="RHEA:22172"/>
        <dbReference type="ChEBI" id="CHEBI:15378"/>
        <dbReference type="ChEBI" id="CHEBI:57634"/>
        <dbReference type="ChEBI" id="CHEBI:57723"/>
        <dbReference type="ChEBI" id="CHEBI:58223"/>
        <dbReference type="ChEBI" id="CHEBI:58885"/>
        <dbReference type="EC" id="2.4.1.14"/>
    </reaction>
</comment>
<dbReference type="Gene3D" id="3.40.50.1000">
    <property type="entry name" value="HAD superfamily/HAD-like"/>
    <property type="match status" value="1"/>
</dbReference>
<comment type="similarity">
    <text evidence="1">Belongs to the glycosyltransferase 1 family.</text>
</comment>
<dbReference type="InterPro" id="IPR000368">
    <property type="entry name" value="Sucrose_synth_GT-B1"/>
</dbReference>
<dbReference type="AlphaFoldDB" id="A0AAV9IB63"/>
<reference evidence="10 11" key="1">
    <citation type="submission" date="2022-07" db="EMBL/GenBank/DDBJ databases">
        <title>Genome-wide signatures of adaptation to extreme environments.</title>
        <authorList>
            <person name="Cho C.H."/>
            <person name="Yoon H.S."/>
        </authorList>
    </citation>
    <scope>NUCLEOTIDE SEQUENCE [LARGE SCALE GENOMIC DNA]</scope>
    <source>
        <strain evidence="10 11">108.79 E11</strain>
    </source>
</reference>
<dbReference type="Pfam" id="PF05116">
    <property type="entry name" value="S6PP"/>
    <property type="match status" value="2"/>
</dbReference>
<comment type="caution">
    <text evidence="10">The sequence shown here is derived from an EMBL/GenBank/DDBJ whole genome shotgun (WGS) entry which is preliminary data.</text>
</comment>
<dbReference type="Gene3D" id="3.40.50.2000">
    <property type="entry name" value="Glycogen Phosphorylase B"/>
    <property type="match status" value="2"/>
</dbReference>
<name>A0AAV9IB63_9RHOD</name>
<dbReference type="InterPro" id="IPR044161">
    <property type="entry name" value="SPS"/>
</dbReference>
<dbReference type="Gene3D" id="3.90.1070.10">
    <property type="match status" value="1"/>
</dbReference>
<evidence type="ECO:0000256" key="4">
    <source>
        <dbReference type="ARBA" id="ARBA00022679"/>
    </source>
</evidence>
<evidence type="ECO:0000256" key="6">
    <source>
        <dbReference type="ARBA" id="ARBA00047471"/>
    </source>
</evidence>
<dbReference type="PANTHER" id="PTHR46039:SF5">
    <property type="entry name" value="SUCROSE-PHOSPHATE SYNTHASE 3-RELATED"/>
    <property type="match status" value="1"/>
</dbReference>
<evidence type="ECO:0000259" key="8">
    <source>
        <dbReference type="Pfam" id="PF00862"/>
    </source>
</evidence>
<feature type="domain" description="Sucrose phosphatase-like" evidence="9">
    <location>
        <begin position="608"/>
        <end position="782"/>
    </location>
</feature>
<gene>
    <name evidence="10" type="ORF">GAYE_SCF05G2546</name>
</gene>
<dbReference type="InterPro" id="IPR036412">
    <property type="entry name" value="HAD-like_sf"/>
</dbReference>
<evidence type="ECO:0000259" key="9">
    <source>
        <dbReference type="Pfam" id="PF05116"/>
    </source>
</evidence>
<comment type="function">
    <text evidence="5">Plays a role in photosynthetic sucrose synthesis by catalyzing the rate-limiting step of sucrose biosynthesis from UDP-glucose and fructose- 6-phosphate. Involved in the regulation of carbon partitioning in the leaves of plants. May regulate the synthesis of sucrose and therefore play a major role as a limiting factor in the export of photoassimilates out of the leaf. Plays a role for sucrose availability that is essential for plant growth and fiber elongation.</text>
</comment>
<evidence type="ECO:0000313" key="10">
    <source>
        <dbReference type="EMBL" id="KAK4524645.1"/>
    </source>
</evidence>
<evidence type="ECO:0000256" key="3">
    <source>
        <dbReference type="ARBA" id="ARBA00022676"/>
    </source>
</evidence>
<feature type="domain" description="Glycosyl transferase family 1" evidence="7">
    <location>
        <begin position="255"/>
        <end position="428"/>
    </location>
</feature>
<dbReference type="EMBL" id="JANCYU010000025">
    <property type="protein sequence ID" value="KAK4524645.1"/>
    <property type="molecule type" value="Genomic_DNA"/>
</dbReference>
<evidence type="ECO:0000256" key="1">
    <source>
        <dbReference type="ARBA" id="ARBA00006530"/>
    </source>
</evidence>
<dbReference type="InterPro" id="IPR006380">
    <property type="entry name" value="SPP-like_dom"/>
</dbReference>
<dbReference type="SUPFAM" id="SSF53756">
    <property type="entry name" value="UDP-Glycosyltransferase/glycogen phosphorylase"/>
    <property type="match status" value="1"/>
</dbReference>
<keyword evidence="4" id="KW-0808">Transferase</keyword>
<keyword evidence="11" id="KW-1185">Reference proteome</keyword>
<accession>A0AAV9IB63</accession>
<dbReference type="PANTHER" id="PTHR46039">
    <property type="entry name" value="SUCROSE-PHOSPHATE SYNTHASE 3-RELATED"/>
    <property type="match status" value="1"/>
</dbReference>
<evidence type="ECO:0000256" key="2">
    <source>
        <dbReference type="ARBA" id="ARBA00012536"/>
    </source>
</evidence>